<proteinExistence type="predicted"/>
<keyword evidence="2" id="KW-1185">Reference proteome</keyword>
<dbReference type="Gene3D" id="3.80.10.10">
    <property type="entry name" value="Ribonuclease Inhibitor"/>
    <property type="match status" value="2"/>
</dbReference>
<dbReference type="PANTHER" id="PTHR38926:SF5">
    <property type="entry name" value="F-BOX AND LEUCINE-RICH REPEAT PROTEIN 6"/>
    <property type="match status" value="1"/>
</dbReference>
<dbReference type="SUPFAM" id="SSF52047">
    <property type="entry name" value="RNI-like"/>
    <property type="match status" value="1"/>
</dbReference>
<comment type="caution">
    <text evidence="1">The sequence shown here is derived from an EMBL/GenBank/DDBJ whole genome shotgun (WGS) entry which is preliminary data.</text>
</comment>
<dbReference type="PANTHER" id="PTHR38926">
    <property type="entry name" value="F-BOX DOMAIN CONTAINING PROTEIN, EXPRESSED"/>
    <property type="match status" value="1"/>
</dbReference>
<name>A0A9P6F354_9FUNG</name>
<sequence length="490" mass="56509">MTHFADLLIGDLLLTGAVIKPLVLTSRWAHQHFGHLLWRHIKIRPKHPNTDTDDIELANLLTKHSTTVRSLQLEGEIHEKYYDITFPRLLTFRHDHPEGNPRHNKAWVASAILSDFIQRHPTIEDITIRTAGLFLNDEFWVTISDTLRNPKRLNLKGTLDGQGRMRSIIGEGGPAFWRALSLFEEVTYRGRDQSESIRSLDIDCSRLKRLDLRTTDYTRKGVRLWNWMQGCRNLTRLHWSGQIPIRDGATMTILPAWPLLEDFQVNSGRGSEEELADVILRHLPPLKHLRLEGGPFGRACFGRLRDRHFETLRTLSLRGPCSMTSRMALDVLLNCATLEVLEIAYIAIEDLQETPQPWACRGLRRLHGTVESSYKGMHTLFFEQLSRLRLLEEVDLNGDMMVHYVDLKGYSSPRWRLDSGLGLLSTVTRLKKLDLHGCTQDLRQEDIEWMLNQWPLLERLSGGLSYNIGKDRRLKALIKKRGVAVEYPFA</sequence>
<dbReference type="Proteomes" id="UP000723463">
    <property type="component" value="Unassembled WGS sequence"/>
</dbReference>
<evidence type="ECO:0000313" key="2">
    <source>
        <dbReference type="Proteomes" id="UP000723463"/>
    </source>
</evidence>
<evidence type="ECO:0000313" key="1">
    <source>
        <dbReference type="EMBL" id="KAF9540650.1"/>
    </source>
</evidence>
<accession>A0A9P6F354</accession>
<organism evidence="1 2">
    <name type="scientific">Mortierella hygrophila</name>
    <dbReference type="NCBI Taxonomy" id="979708"/>
    <lineage>
        <taxon>Eukaryota</taxon>
        <taxon>Fungi</taxon>
        <taxon>Fungi incertae sedis</taxon>
        <taxon>Mucoromycota</taxon>
        <taxon>Mortierellomycotina</taxon>
        <taxon>Mortierellomycetes</taxon>
        <taxon>Mortierellales</taxon>
        <taxon>Mortierellaceae</taxon>
        <taxon>Mortierella</taxon>
    </lineage>
</organism>
<protein>
    <submittedName>
        <fullName evidence="1">Uncharacterized protein</fullName>
    </submittedName>
</protein>
<reference evidence="1" key="1">
    <citation type="journal article" date="2020" name="Fungal Divers.">
        <title>Resolving the Mortierellaceae phylogeny through synthesis of multi-gene phylogenetics and phylogenomics.</title>
        <authorList>
            <person name="Vandepol N."/>
            <person name="Liber J."/>
            <person name="Desiro A."/>
            <person name="Na H."/>
            <person name="Kennedy M."/>
            <person name="Barry K."/>
            <person name="Grigoriev I.V."/>
            <person name="Miller A.N."/>
            <person name="O'Donnell K."/>
            <person name="Stajich J.E."/>
            <person name="Bonito G."/>
        </authorList>
    </citation>
    <scope>NUCLEOTIDE SEQUENCE</scope>
    <source>
        <strain evidence="1">NRRL 2591</strain>
    </source>
</reference>
<dbReference type="EMBL" id="JAAAXW010000193">
    <property type="protein sequence ID" value="KAF9540650.1"/>
    <property type="molecule type" value="Genomic_DNA"/>
</dbReference>
<gene>
    <name evidence="1" type="ORF">EC957_003935</name>
</gene>
<dbReference type="InterPro" id="IPR032675">
    <property type="entry name" value="LRR_dom_sf"/>
</dbReference>
<dbReference type="AlphaFoldDB" id="A0A9P6F354"/>